<dbReference type="PROSITE" id="PS51257">
    <property type="entry name" value="PROKAR_LIPOPROTEIN"/>
    <property type="match status" value="1"/>
</dbReference>
<evidence type="ECO:0000313" key="5">
    <source>
        <dbReference type="EMBL" id="PDW01748.1"/>
    </source>
</evidence>
<dbReference type="PANTHER" id="PTHR30061">
    <property type="entry name" value="MALTOSE-BINDING PERIPLASMIC PROTEIN"/>
    <property type="match status" value="1"/>
</dbReference>
<dbReference type="GO" id="GO:0055052">
    <property type="term" value="C:ATP-binding cassette (ABC) transporter complex, substrate-binding subunit-containing"/>
    <property type="evidence" value="ECO:0007669"/>
    <property type="project" value="TreeGrafter"/>
</dbReference>
<dbReference type="OrthoDB" id="383712at2"/>
<dbReference type="GO" id="GO:0042956">
    <property type="term" value="P:maltodextrin transmembrane transport"/>
    <property type="evidence" value="ECO:0007669"/>
    <property type="project" value="TreeGrafter"/>
</dbReference>
<dbReference type="Gene3D" id="3.40.190.10">
    <property type="entry name" value="Periplasmic binding protein-like II"/>
    <property type="match status" value="2"/>
</dbReference>
<dbReference type="GO" id="GO:1901982">
    <property type="term" value="F:maltose binding"/>
    <property type="evidence" value="ECO:0007669"/>
    <property type="project" value="TreeGrafter"/>
</dbReference>
<proteinExistence type="inferred from homology"/>
<dbReference type="RefSeq" id="WP_097645405.1">
    <property type="nucleotide sequence ID" value="NZ_NQWI01000113.1"/>
</dbReference>
<organism evidence="5 6">
    <name type="scientific">Candidatus Viridilinea mediisalina</name>
    <dbReference type="NCBI Taxonomy" id="2024553"/>
    <lineage>
        <taxon>Bacteria</taxon>
        <taxon>Bacillati</taxon>
        <taxon>Chloroflexota</taxon>
        <taxon>Chloroflexia</taxon>
        <taxon>Chloroflexales</taxon>
        <taxon>Chloroflexineae</taxon>
        <taxon>Oscillochloridaceae</taxon>
        <taxon>Candidatus Viridilinea</taxon>
    </lineage>
</organism>
<dbReference type="SUPFAM" id="SSF53850">
    <property type="entry name" value="Periplasmic binding protein-like II"/>
    <property type="match status" value="1"/>
</dbReference>
<evidence type="ECO:0000256" key="1">
    <source>
        <dbReference type="ARBA" id="ARBA00008520"/>
    </source>
</evidence>
<dbReference type="Pfam" id="PF13416">
    <property type="entry name" value="SBP_bac_8"/>
    <property type="match status" value="1"/>
</dbReference>
<reference evidence="6" key="1">
    <citation type="submission" date="2017-08" db="EMBL/GenBank/DDBJ databases">
        <authorList>
            <person name="Grouzdev D.S."/>
            <person name="Gaisin V.A."/>
            <person name="Rysina M.S."/>
            <person name="Gorlenko V.M."/>
        </authorList>
    </citation>
    <scope>NUCLEOTIDE SEQUENCE [LARGE SCALE GENOMIC DNA]</scope>
    <source>
        <strain evidence="6">Kir15-3F</strain>
    </source>
</reference>
<accession>A0A2A6RFT9</accession>
<comment type="caution">
    <text evidence="5">The sequence shown here is derived from an EMBL/GenBank/DDBJ whole genome shotgun (WGS) entry which is preliminary data.</text>
</comment>
<feature type="chain" id="PRO_5013173601" description="ABC transporter substrate-binding protein" evidence="4">
    <location>
        <begin position="31"/>
        <end position="434"/>
    </location>
</feature>
<name>A0A2A6RFT9_9CHLR</name>
<dbReference type="GO" id="GO:0015768">
    <property type="term" value="P:maltose transport"/>
    <property type="evidence" value="ECO:0007669"/>
    <property type="project" value="TreeGrafter"/>
</dbReference>
<evidence type="ECO:0000256" key="4">
    <source>
        <dbReference type="SAM" id="SignalP"/>
    </source>
</evidence>
<sequence length="434" mass="45993">MHTRLAALYALLAALVLLLLTACTASSSEANPVATPLPTSRGVLLLWHAWPAPTSQVLAASVERFNRANPEVQVLLQSRPATSLRDDFAAAVVEGGGPHMALLPSHTLGSLVDRGVLRAADDLLAPNELNRLLPAALGATQVETAVGLQLYGLPISFDTLALYYNRANFTGSPPDDTVALMATARGLSNPTGDPPLWGLAYNLSLDRTIGYLYAFEGQIFDAQGQVALGLEGRAGSEAWLAWLAELRDDPHLLAGLDGIAVDSALRTQQAVMTIDWAHALPTYSAIWPGNLGVAPLPQLTPGGGTPRPYLQSETLVFNVRLGNSGEQEAAVALARHLLAETTQRDLLRAGRQPVLLSLDLSSDDPSIPAELRSAASAFRTQAATALPMPNSQHANDVVWGIMQDMHGNAVRRLISPAQAVESADALLRARLDGP</sequence>
<keyword evidence="6" id="KW-1185">Reference proteome</keyword>
<dbReference type="Proteomes" id="UP000220527">
    <property type="component" value="Unassembled WGS sequence"/>
</dbReference>
<keyword evidence="3 4" id="KW-0732">Signal</keyword>
<dbReference type="PANTHER" id="PTHR30061:SF50">
    <property type="entry name" value="MALTOSE_MALTODEXTRIN-BINDING PERIPLASMIC PROTEIN"/>
    <property type="match status" value="1"/>
</dbReference>
<evidence type="ECO:0008006" key="7">
    <source>
        <dbReference type="Google" id="ProtNLM"/>
    </source>
</evidence>
<dbReference type="AlphaFoldDB" id="A0A2A6RFT9"/>
<dbReference type="EMBL" id="NQWI01000113">
    <property type="protein sequence ID" value="PDW01748.1"/>
    <property type="molecule type" value="Genomic_DNA"/>
</dbReference>
<keyword evidence="2" id="KW-0813">Transport</keyword>
<evidence type="ECO:0000313" key="6">
    <source>
        <dbReference type="Proteomes" id="UP000220527"/>
    </source>
</evidence>
<evidence type="ECO:0000256" key="3">
    <source>
        <dbReference type="ARBA" id="ARBA00022729"/>
    </source>
</evidence>
<comment type="similarity">
    <text evidence="1">Belongs to the bacterial solute-binding protein 1 family.</text>
</comment>
<feature type="signal peptide" evidence="4">
    <location>
        <begin position="1"/>
        <end position="30"/>
    </location>
</feature>
<gene>
    <name evidence="5" type="ORF">CJ255_17585</name>
</gene>
<evidence type="ECO:0000256" key="2">
    <source>
        <dbReference type="ARBA" id="ARBA00022448"/>
    </source>
</evidence>
<dbReference type="InterPro" id="IPR006059">
    <property type="entry name" value="SBP"/>
</dbReference>
<protein>
    <recommendedName>
        <fullName evidence="7">ABC transporter substrate-binding protein</fullName>
    </recommendedName>
</protein>